<reference evidence="1 2" key="1">
    <citation type="submission" date="2016-03" db="EMBL/GenBank/DDBJ databases">
        <title>Comparative genomics of the ectomycorrhizal sister species Rhizopogon vinicolor and Rhizopogon vesiculosus (Basidiomycota: Boletales) reveals a divergence of the mating type B locus.</title>
        <authorList>
            <person name="Mujic A.B."/>
            <person name="Kuo A."/>
            <person name="Tritt A."/>
            <person name="Lipzen A."/>
            <person name="Chen C."/>
            <person name="Johnson J."/>
            <person name="Sharma A."/>
            <person name="Barry K."/>
            <person name="Grigoriev I.V."/>
            <person name="Spatafora J.W."/>
        </authorList>
    </citation>
    <scope>NUCLEOTIDE SEQUENCE [LARGE SCALE GENOMIC DNA]</scope>
    <source>
        <strain evidence="1 2">AM-OR11-056</strain>
    </source>
</reference>
<sequence length="145" mass="16428">MRKFMKALPLSHFFFIRYLSSGGADQKSRRLLQEVCALLSSDMAHIIARIARTGRIFDFYFGGACGRFNEDTVGSQSNSENIGIPELVNLQKLDMLKRADGIQLNYEEVYRGSSSVAFPLHVIPLFRRRRRQIAEAVAVSLRSTL</sequence>
<dbReference type="EMBL" id="LVVM01002385">
    <property type="protein sequence ID" value="OJA16746.1"/>
    <property type="molecule type" value="Genomic_DNA"/>
</dbReference>
<accession>A0A1J8R4P8</accession>
<organism evidence="1 2">
    <name type="scientific">Rhizopogon vesiculosus</name>
    <dbReference type="NCBI Taxonomy" id="180088"/>
    <lineage>
        <taxon>Eukaryota</taxon>
        <taxon>Fungi</taxon>
        <taxon>Dikarya</taxon>
        <taxon>Basidiomycota</taxon>
        <taxon>Agaricomycotina</taxon>
        <taxon>Agaricomycetes</taxon>
        <taxon>Agaricomycetidae</taxon>
        <taxon>Boletales</taxon>
        <taxon>Suillineae</taxon>
        <taxon>Rhizopogonaceae</taxon>
        <taxon>Rhizopogon</taxon>
    </lineage>
</organism>
<gene>
    <name evidence="1" type="ORF">AZE42_09615</name>
</gene>
<dbReference type="OrthoDB" id="10598636at2759"/>
<dbReference type="AlphaFoldDB" id="A0A1J8R4P8"/>
<evidence type="ECO:0000313" key="2">
    <source>
        <dbReference type="Proteomes" id="UP000183567"/>
    </source>
</evidence>
<protein>
    <submittedName>
        <fullName evidence="1">Uncharacterized protein</fullName>
    </submittedName>
</protein>
<evidence type="ECO:0000313" key="1">
    <source>
        <dbReference type="EMBL" id="OJA16746.1"/>
    </source>
</evidence>
<dbReference type="Proteomes" id="UP000183567">
    <property type="component" value="Unassembled WGS sequence"/>
</dbReference>
<keyword evidence="2" id="KW-1185">Reference proteome</keyword>
<proteinExistence type="predicted"/>
<comment type="caution">
    <text evidence="1">The sequence shown here is derived from an EMBL/GenBank/DDBJ whole genome shotgun (WGS) entry which is preliminary data.</text>
</comment>
<name>A0A1J8R4P8_9AGAM</name>